<proteinExistence type="predicted"/>
<dbReference type="EMBL" id="CABVMM010000021">
    <property type="protein sequence ID" value="VVV02441.1"/>
    <property type="molecule type" value="Genomic_DNA"/>
</dbReference>
<protein>
    <submittedName>
        <fullName evidence="1">N-acyl homoserine lactonase AttM</fullName>
        <ecNumber evidence="1">3.1.1.81</ecNumber>
    </submittedName>
</protein>
<name>A0AC61YD84_9FLAO</name>
<evidence type="ECO:0000313" key="1">
    <source>
        <dbReference type="EMBL" id="VVV02441.1"/>
    </source>
</evidence>
<organism evidence="1 2">
    <name type="scientific">Mesonia oceanica</name>
    <dbReference type="NCBI Taxonomy" id="2687242"/>
    <lineage>
        <taxon>Bacteria</taxon>
        <taxon>Pseudomonadati</taxon>
        <taxon>Bacteroidota</taxon>
        <taxon>Flavobacteriia</taxon>
        <taxon>Flavobacteriales</taxon>
        <taxon>Flavobacteriaceae</taxon>
        <taxon>Mesonia</taxon>
    </lineage>
</organism>
<keyword evidence="2" id="KW-1185">Reference proteome</keyword>
<sequence length="313" mass="35627">MLNLFKIKKMRNTKNFTITRKRFLKSLSILSALTITPISYASIDDRENVMKIKNNLNSNVDRLYILNGGLAIAPDQSMYTPGKFKDKPITLTCNAYLIHRKGQWILWDTGINESVFEEIGGKIIAHGIRGVVVRPLVEQLADIGLTPQDIDIVILSHAHFDHVGNAHLFQNAKWYIQEEEYRAMFSPKYEDYGYLPQLYDFLEKKQIIMVNGDLDIFGDTSIRIISTPGHTPGHCSLMVRLKNKGIVILSADVAHYKYNLEHLSVPQFNSNISDSIASMKKIEQIIATTNAKLWLNHDIKASGIKRYAPAFYE</sequence>
<gene>
    <name evidence="1" type="primary">attM</name>
    <name evidence="1" type="ORF">FVB9532_03740</name>
</gene>
<reference evidence="1" key="1">
    <citation type="submission" date="2019-09" db="EMBL/GenBank/DDBJ databases">
        <authorList>
            <person name="Rodrigo-Torres L."/>
            <person name="Arahal R. D."/>
            <person name="Lucena T."/>
        </authorList>
    </citation>
    <scope>NUCLEOTIDE SEQUENCE</scope>
    <source>
        <strain evidence="1">ISS653</strain>
    </source>
</reference>
<dbReference type="EC" id="3.1.1.81" evidence="1"/>
<accession>A0AC61YD84</accession>
<keyword evidence="1" id="KW-0378">Hydrolase</keyword>
<comment type="caution">
    <text evidence="1">The sequence shown here is derived from an EMBL/GenBank/DDBJ whole genome shotgun (WGS) entry which is preliminary data.</text>
</comment>
<dbReference type="Proteomes" id="UP000356253">
    <property type="component" value="Unassembled WGS sequence"/>
</dbReference>
<evidence type="ECO:0000313" key="2">
    <source>
        <dbReference type="Proteomes" id="UP000356253"/>
    </source>
</evidence>